<comment type="subcellular location">
    <subcellularLocation>
        <location evidence="2">Endoplasmic reticulum membrane</location>
        <topology evidence="2">Multi-pass membrane protein</topology>
    </subcellularLocation>
</comment>
<evidence type="ECO:0000256" key="3">
    <source>
        <dbReference type="ARBA" id="ARBA00009561"/>
    </source>
</evidence>
<evidence type="ECO:0000256" key="6">
    <source>
        <dbReference type="ARBA" id="ARBA00022824"/>
    </source>
</evidence>
<keyword evidence="7 9" id="KW-1133">Transmembrane helix</keyword>
<comment type="similarity">
    <text evidence="3">Belongs to the OST3/OST6 family.</text>
</comment>
<accession>A0AAW2KID1</accession>
<dbReference type="InterPro" id="IPR021149">
    <property type="entry name" value="OligosaccharylTrfase_OST3/OST6"/>
</dbReference>
<reference evidence="10" key="1">
    <citation type="submission" date="2020-06" db="EMBL/GenBank/DDBJ databases">
        <authorList>
            <person name="Li T."/>
            <person name="Hu X."/>
            <person name="Zhang T."/>
            <person name="Song X."/>
            <person name="Zhang H."/>
            <person name="Dai N."/>
            <person name="Sheng W."/>
            <person name="Hou X."/>
            <person name="Wei L."/>
        </authorList>
    </citation>
    <scope>NUCLEOTIDE SEQUENCE</scope>
    <source>
        <strain evidence="10">G02</strain>
        <tissue evidence="10">Leaf</tissue>
    </source>
</reference>
<sequence>MTSSAAFSPSPPLAPSTSSSFFDAHQLYSKPELSLRTLKSEFSIVSSSFLSNNPDKKSLLFFFDIEFQESQESFSRFGITALPHIRLIQPSAVDLKNDSIELDGYSDCLCPCLSLLKMPLFLRDKRDPSKMLFFYQGSGIQLGAEGFSVGFLYTIVGLLLAFLTHVLVKVRNRSVQRWVMMLILFVLFWAVQKVVLLGNWKSGYRSHAYWPSSWR</sequence>
<evidence type="ECO:0000256" key="5">
    <source>
        <dbReference type="ARBA" id="ARBA00022729"/>
    </source>
</evidence>
<feature type="transmembrane region" description="Helical" evidence="9">
    <location>
        <begin position="150"/>
        <end position="168"/>
    </location>
</feature>
<reference evidence="10" key="2">
    <citation type="journal article" date="2024" name="Plant">
        <title>Genomic evolution and insights into agronomic trait innovations of Sesamum species.</title>
        <authorList>
            <person name="Miao H."/>
            <person name="Wang L."/>
            <person name="Qu L."/>
            <person name="Liu H."/>
            <person name="Sun Y."/>
            <person name="Le M."/>
            <person name="Wang Q."/>
            <person name="Wei S."/>
            <person name="Zheng Y."/>
            <person name="Lin W."/>
            <person name="Duan Y."/>
            <person name="Cao H."/>
            <person name="Xiong S."/>
            <person name="Wang X."/>
            <person name="Wei L."/>
            <person name="Li C."/>
            <person name="Ma Q."/>
            <person name="Ju M."/>
            <person name="Zhao R."/>
            <person name="Li G."/>
            <person name="Mu C."/>
            <person name="Tian Q."/>
            <person name="Mei H."/>
            <person name="Zhang T."/>
            <person name="Gao T."/>
            <person name="Zhang H."/>
        </authorList>
    </citation>
    <scope>NUCLEOTIDE SEQUENCE</scope>
    <source>
        <strain evidence="10">G02</strain>
    </source>
</reference>
<keyword evidence="8 9" id="KW-0472">Membrane</keyword>
<dbReference type="AlphaFoldDB" id="A0AAW2KID1"/>
<evidence type="ECO:0000313" key="10">
    <source>
        <dbReference type="EMBL" id="KAL0305901.1"/>
    </source>
</evidence>
<dbReference type="Gene3D" id="3.40.30.10">
    <property type="entry name" value="Glutaredoxin"/>
    <property type="match status" value="1"/>
</dbReference>
<evidence type="ECO:0000256" key="4">
    <source>
        <dbReference type="ARBA" id="ARBA00022692"/>
    </source>
</evidence>
<gene>
    <name evidence="10" type="ORF">Sradi_6007400</name>
</gene>
<evidence type="ECO:0000256" key="7">
    <source>
        <dbReference type="ARBA" id="ARBA00022989"/>
    </source>
</evidence>
<protein>
    <submittedName>
        <fullName evidence="10">Dolichyl-diphosphooligosaccharide--protein glycosyltransferase subunitB</fullName>
    </submittedName>
</protein>
<keyword evidence="6" id="KW-0256">Endoplasmic reticulum</keyword>
<organism evidence="10">
    <name type="scientific">Sesamum radiatum</name>
    <name type="common">Black benniseed</name>
    <dbReference type="NCBI Taxonomy" id="300843"/>
    <lineage>
        <taxon>Eukaryota</taxon>
        <taxon>Viridiplantae</taxon>
        <taxon>Streptophyta</taxon>
        <taxon>Embryophyta</taxon>
        <taxon>Tracheophyta</taxon>
        <taxon>Spermatophyta</taxon>
        <taxon>Magnoliopsida</taxon>
        <taxon>eudicotyledons</taxon>
        <taxon>Gunneridae</taxon>
        <taxon>Pentapetalae</taxon>
        <taxon>asterids</taxon>
        <taxon>lamiids</taxon>
        <taxon>Lamiales</taxon>
        <taxon>Pedaliaceae</taxon>
        <taxon>Sesamum</taxon>
    </lineage>
</organism>
<dbReference type="PANTHER" id="PTHR12692">
    <property type="entry name" value="DOLICHYL-DIPHOSPHOOLIGOSACCHARIDE--PROTEIN GLYCOSYLTRANSFERASE-RELATED"/>
    <property type="match status" value="1"/>
</dbReference>
<evidence type="ECO:0000256" key="1">
    <source>
        <dbReference type="ARBA" id="ARBA00002791"/>
    </source>
</evidence>
<evidence type="ECO:0000256" key="9">
    <source>
        <dbReference type="SAM" id="Phobius"/>
    </source>
</evidence>
<dbReference type="PANTHER" id="PTHR12692:SF0">
    <property type="entry name" value="GH11935P"/>
    <property type="match status" value="1"/>
</dbReference>
<dbReference type="GO" id="GO:0008250">
    <property type="term" value="C:oligosaccharyltransferase complex"/>
    <property type="evidence" value="ECO:0007669"/>
    <property type="project" value="TreeGrafter"/>
</dbReference>
<comment type="caution">
    <text evidence="10">The sequence shown here is derived from an EMBL/GenBank/DDBJ whole genome shotgun (WGS) entry which is preliminary data.</text>
</comment>
<comment type="function">
    <text evidence="1">Subunit of the oligosaccharyl transferase (OST) complex that catalyzes the initial transfer of a defined glycan (Glc(3)Man(9)GlcNAc(2) in eukaryotes) from the lipid carrier dolichol-pyrophosphate to an asparagine residue within an Asn-X-Ser/Thr consensus motif in nascent polypeptide chains, the first step in protein N-glycosylation. N-glycosylation occurs cotranslationally and the complex associates with the Sec61 complex at the channel-forming translocon complex that mediates protein translocation across the endoplasmic reticulum (ER). All subunits are required for a maximal enzyme activity.</text>
</comment>
<feature type="transmembrane region" description="Helical" evidence="9">
    <location>
        <begin position="180"/>
        <end position="200"/>
    </location>
</feature>
<dbReference type="GO" id="GO:0018279">
    <property type="term" value="P:protein N-linked glycosylation via asparagine"/>
    <property type="evidence" value="ECO:0007669"/>
    <property type="project" value="TreeGrafter"/>
</dbReference>
<name>A0AAW2KID1_SESRA</name>
<evidence type="ECO:0000256" key="8">
    <source>
        <dbReference type="ARBA" id="ARBA00023136"/>
    </source>
</evidence>
<proteinExistence type="inferred from homology"/>
<dbReference type="Pfam" id="PF04756">
    <property type="entry name" value="OST3_OST6"/>
    <property type="match status" value="2"/>
</dbReference>
<evidence type="ECO:0000256" key="2">
    <source>
        <dbReference type="ARBA" id="ARBA00004477"/>
    </source>
</evidence>
<keyword evidence="4 9" id="KW-0812">Transmembrane</keyword>
<dbReference type="EMBL" id="JACGWJ010000028">
    <property type="protein sequence ID" value="KAL0305901.1"/>
    <property type="molecule type" value="Genomic_DNA"/>
</dbReference>
<keyword evidence="5" id="KW-0732">Signal</keyword>